<dbReference type="GO" id="GO:0009898">
    <property type="term" value="C:cytoplasmic side of plasma membrane"/>
    <property type="evidence" value="ECO:0007669"/>
    <property type="project" value="TreeGrafter"/>
</dbReference>
<accession>A0A1J7BYD2</accession>
<dbReference type="Gene3D" id="3.40.50.300">
    <property type="entry name" value="P-loop containing nucleotide triphosphate hydrolases"/>
    <property type="match status" value="1"/>
</dbReference>
<dbReference type="GO" id="GO:0016887">
    <property type="term" value="F:ATP hydrolysis activity"/>
    <property type="evidence" value="ECO:0007669"/>
    <property type="project" value="TreeGrafter"/>
</dbReference>
<reference evidence="2 3" key="1">
    <citation type="submission" date="2016-10" db="EMBL/GenBank/DDBJ databases">
        <title>Genome sequence of Streptomyces gilvigriseus MUSC 26.</title>
        <authorList>
            <person name="Lee L.-H."/>
            <person name="Ser H.-L."/>
        </authorList>
    </citation>
    <scope>NUCLEOTIDE SEQUENCE [LARGE SCALE GENOMIC DNA]</scope>
    <source>
        <strain evidence="2 3">MUSC 26</strain>
    </source>
</reference>
<gene>
    <name evidence="2" type="ORF">BIV57_05620</name>
</gene>
<dbReference type="PANTHER" id="PTHR43384">
    <property type="entry name" value="SEPTUM SITE-DETERMINING PROTEIN MIND HOMOLOG, CHLOROPLASTIC-RELATED"/>
    <property type="match status" value="1"/>
</dbReference>
<dbReference type="SUPFAM" id="SSF52540">
    <property type="entry name" value="P-loop containing nucleoside triphosphate hydrolases"/>
    <property type="match status" value="1"/>
</dbReference>
<evidence type="ECO:0000313" key="2">
    <source>
        <dbReference type="EMBL" id="OIV38481.1"/>
    </source>
</evidence>
<keyword evidence="3" id="KW-1185">Reference proteome</keyword>
<feature type="region of interest" description="Disordered" evidence="1">
    <location>
        <begin position="87"/>
        <end position="132"/>
    </location>
</feature>
<dbReference type="GO" id="GO:0051782">
    <property type="term" value="P:negative regulation of cell division"/>
    <property type="evidence" value="ECO:0007669"/>
    <property type="project" value="TreeGrafter"/>
</dbReference>
<dbReference type="AlphaFoldDB" id="A0A1J7BYD2"/>
<evidence type="ECO:0008006" key="4">
    <source>
        <dbReference type="Google" id="ProtNLM"/>
    </source>
</evidence>
<evidence type="ECO:0000256" key="1">
    <source>
        <dbReference type="SAM" id="MobiDB-lite"/>
    </source>
</evidence>
<sequence length="469" mass="49033">MSDSSLMSDHVDLHAHIDADGQVSVDDLPVPVDGGLPSSPTAAVDAVVATAAELAAQLGHSVIAAVSDLRPGHYPLRLRVHADGRSERIWPGDPRLPMDTPTAGAGAPVPPSPRHAAPEEDRSPGLDTAPTHSRMETLDMPVAPTASPLPSSALDAAGLPTVHDLLGGAADPAGRIPAQTGWRRGVSSASGGLIALQPGRAERSARAARRTVMKDFDGPKTVVVVNPKGGAHKTTAALLLAATFGTCRGGYTLAWDNNESRGTLGWRAAPATHGRTAVDLLGEAERISAAPQAGVGDLDAFVRGQGSSQFDVLASDESVDSEVLMNGRSFDQLHTLLRRFYRVIVVDTGNNMRADNWLAAVDAADALVVVSTLREDTAASAAWMIDALRVNGQGDKVARAVTVLSDSGPHQDRGLIDRLTGHFRRHTRSVVRVPYDDALVAGGRTGYADLAPETRESWMFAAAAVADGL</sequence>
<protein>
    <recommendedName>
        <fullName evidence="4">Chromosome partitioning protein</fullName>
    </recommendedName>
</protein>
<dbReference type="RefSeq" id="WP_071655561.1">
    <property type="nucleotide sequence ID" value="NZ_MLCF01000021.1"/>
</dbReference>
<dbReference type="Proteomes" id="UP000243342">
    <property type="component" value="Unassembled WGS sequence"/>
</dbReference>
<organism evidence="2 3">
    <name type="scientific">Mangrovactinospora gilvigrisea</name>
    <dbReference type="NCBI Taxonomy" id="1428644"/>
    <lineage>
        <taxon>Bacteria</taxon>
        <taxon>Bacillati</taxon>
        <taxon>Actinomycetota</taxon>
        <taxon>Actinomycetes</taxon>
        <taxon>Kitasatosporales</taxon>
        <taxon>Streptomycetaceae</taxon>
        <taxon>Mangrovactinospora</taxon>
    </lineage>
</organism>
<dbReference type="GO" id="GO:0005524">
    <property type="term" value="F:ATP binding"/>
    <property type="evidence" value="ECO:0007669"/>
    <property type="project" value="TreeGrafter"/>
</dbReference>
<dbReference type="STRING" id="1428644.BIV57_05620"/>
<proteinExistence type="predicted"/>
<dbReference type="InterPro" id="IPR027417">
    <property type="entry name" value="P-loop_NTPase"/>
</dbReference>
<dbReference type="GO" id="GO:0005829">
    <property type="term" value="C:cytosol"/>
    <property type="evidence" value="ECO:0007669"/>
    <property type="project" value="TreeGrafter"/>
</dbReference>
<dbReference type="InterPro" id="IPR050625">
    <property type="entry name" value="ParA/MinD_ATPase"/>
</dbReference>
<dbReference type="PANTHER" id="PTHR43384:SF14">
    <property type="entry name" value="ESX-1 SECRETION-ASSOCIATED PROTEIN ESPI"/>
    <property type="match status" value="1"/>
</dbReference>
<comment type="caution">
    <text evidence="2">The sequence shown here is derived from an EMBL/GenBank/DDBJ whole genome shotgun (WGS) entry which is preliminary data.</text>
</comment>
<name>A0A1J7BYD2_9ACTN</name>
<evidence type="ECO:0000313" key="3">
    <source>
        <dbReference type="Proteomes" id="UP000243342"/>
    </source>
</evidence>
<dbReference type="EMBL" id="MLCF01000021">
    <property type="protein sequence ID" value="OIV38481.1"/>
    <property type="molecule type" value="Genomic_DNA"/>
</dbReference>
<dbReference type="OrthoDB" id="4640801at2"/>